<sequence length="285" mass="31961">MPIVGATGNRGRLTSNTLKLHNICKKMRLTPPLHPSKSGFTSNQRPVLSYRPSLDLIDNPHFGLLLSDSYMSQTKLHYRPQIHSDGSEYLAKVNNKPTVSGFHQSGTHPKAASLEEKTEHQRVFIPHPLTPTVSHQNHVTLGPKQETGFTKEKDRQFYTFLDKTSSMVVQTPLPAVVCLNTTSTSVSLLFCQTSPLPSPWTKTAAPTLRTTGKKEPSGFLHNAPNNIFPVTPFGSSHFFTHYQNTFSPHVDLRQLRSSYTGAGIISAKMDNSYNRRDMDRFIFRE</sequence>
<dbReference type="GO" id="GO:0019902">
    <property type="term" value="F:phosphatase binding"/>
    <property type="evidence" value="ECO:0007669"/>
    <property type="project" value="TreeGrafter"/>
</dbReference>
<name>A0A673A832_9TELE</name>
<keyword evidence="2" id="KW-1185">Reference proteome</keyword>
<dbReference type="PANTHER" id="PTHR34349">
    <property type="entry name" value="PROTEIN PHOSPHATASE 1 REGULATORY SUBUNIT 32"/>
    <property type="match status" value="1"/>
</dbReference>
<dbReference type="AlphaFoldDB" id="A0A673A832"/>
<dbReference type="Proteomes" id="UP000472271">
    <property type="component" value="Chromosome 6"/>
</dbReference>
<dbReference type="PANTHER" id="PTHR34349:SF1">
    <property type="entry name" value="PROTEIN PHOSPHATASE 1 REGULATORY SUBUNIT 32"/>
    <property type="match status" value="1"/>
</dbReference>
<evidence type="ECO:0000313" key="1">
    <source>
        <dbReference type="Ensembl" id="ENSSORP00005024843.1"/>
    </source>
</evidence>
<dbReference type="InParanoid" id="A0A673A832"/>
<dbReference type="Ensembl" id="ENSSORT00005025577.1">
    <property type="protein sequence ID" value="ENSSORP00005024843.1"/>
    <property type="gene ID" value="ENSSORG00005011947.1"/>
</dbReference>
<accession>A0A673A832</accession>
<dbReference type="Pfam" id="PF15691">
    <property type="entry name" value="PPP1R32"/>
    <property type="match status" value="1"/>
</dbReference>
<reference evidence="1" key="2">
    <citation type="submission" date="2025-08" db="UniProtKB">
        <authorList>
            <consortium name="Ensembl"/>
        </authorList>
    </citation>
    <scope>IDENTIFICATION</scope>
</reference>
<organism evidence="1 2">
    <name type="scientific">Sphaeramia orbicularis</name>
    <name type="common">orbiculate cardinalfish</name>
    <dbReference type="NCBI Taxonomy" id="375764"/>
    <lineage>
        <taxon>Eukaryota</taxon>
        <taxon>Metazoa</taxon>
        <taxon>Chordata</taxon>
        <taxon>Craniata</taxon>
        <taxon>Vertebrata</taxon>
        <taxon>Euteleostomi</taxon>
        <taxon>Actinopterygii</taxon>
        <taxon>Neopterygii</taxon>
        <taxon>Teleostei</taxon>
        <taxon>Neoteleostei</taxon>
        <taxon>Acanthomorphata</taxon>
        <taxon>Gobiaria</taxon>
        <taxon>Kurtiformes</taxon>
        <taxon>Apogonoidei</taxon>
        <taxon>Apogonidae</taxon>
        <taxon>Apogoninae</taxon>
        <taxon>Sphaeramia</taxon>
    </lineage>
</organism>
<dbReference type="InterPro" id="IPR031410">
    <property type="entry name" value="SAXO4"/>
</dbReference>
<protein>
    <submittedName>
        <fullName evidence="1">Uncharacterized protein</fullName>
    </submittedName>
</protein>
<evidence type="ECO:0000313" key="2">
    <source>
        <dbReference type="Proteomes" id="UP000472271"/>
    </source>
</evidence>
<reference evidence="1" key="3">
    <citation type="submission" date="2025-09" db="UniProtKB">
        <authorList>
            <consortium name="Ensembl"/>
        </authorList>
    </citation>
    <scope>IDENTIFICATION</scope>
</reference>
<proteinExistence type="predicted"/>
<reference evidence="1" key="1">
    <citation type="submission" date="2019-06" db="EMBL/GenBank/DDBJ databases">
        <authorList>
            <consortium name="Wellcome Sanger Institute Data Sharing"/>
        </authorList>
    </citation>
    <scope>NUCLEOTIDE SEQUENCE [LARGE SCALE GENOMIC DNA]</scope>
</reference>
<gene>
    <name evidence="1" type="primary">saxo4</name>
</gene>